<keyword evidence="1" id="KW-0805">Transcription regulation</keyword>
<comment type="function">
    <text evidence="1">Regulates expression of the glpD operon. In the presence of glycerol 3-phosphate (G3P) causes antitermination of transcription of glpD at the inverted repeat of the leader region to enhance its transcription. Binds and stabilizes glpD leader mRNA.</text>
</comment>
<dbReference type="PIRSF" id="PIRSF016897">
    <property type="entry name" value="GlpP"/>
    <property type="match status" value="1"/>
</dbReference>
<dbReference type="InterPro" id="IPR013785">
    <property type="entry name" value="Aldolase_TIM"/>
</dbReference>
<organism evidence="2 3">
    <name type="scientific">Mesobacillus selenatarsenatis (strain DSM 18680 / JCM 14380 / FERM P-15431 / SF-1)</name>
    <dbReference type="NCBI Taxonomy" id="1321606"/>
    <lineage>
        <taxon>Bacteria</taxon>
        <taxon>Bacillati</taxon>
        <taxon>Bacillota</taxon>
        <taxon>Bacilli</taxon>
        <taxon>Bacillales</taxon>
        <taxon>Bacillaceae</taxon>
        <taxon>Mesobacillus</taxon>
    </lineage>
</organism>
<dbReference type="AlphaFoldDB" id="A0A0A8X4B3"/>
<dbReference type="OrthoDB" id="9799580at2"/>
<gene>
    <name evidence="2" type="ORF">SAMD00020551_1081</name>
</gene>
<reference evidence="2 3" key="1">
    <citation type="submission" date="2013-06" db="EMBL/GenBank/DDBJ databases">
        <title>Whole genome shotgun sequence of Bacillus selenatarsenatis SF-1.</title>
        <authorList>
            <person name="Kuroda M."/>
            <person name="Sei K."/>
            <person name="Yamashita M."/>
            <person name="Ike M."/>
        </authorList>
    </citation>
    <scope>NUCLEOTIDE SEQUENCE [LARGE SCALE GENOMIC DNA]</scope>
    <source>
        <strain evidence="2 3">SF-1</strain>
    </source>
</reference>
<dbReference type="STRING" id="1321606.SAMD00020551_1081"/>
<dbReference type="SUPFAM" id="SSF110391">
    <property type="entry name" value="GlpP-like"/>
    <property type="match status" value="1"/>
</dbReference>
<dbReference type="EMBL" id="BASE01000021">
    <property type="protein sequence ID" value="GAM12946.1"/>
    <property type="molecule type" value="Genomic_DNA"/>
</dbReference>
<dbReference type="GO" id="GO:0045893">
    <property type="term" value="P:positive regulation of DNA-templated transcription"/>
    <property type="evidence" value="ECO:0007669"/>
    <property type="project" value="TreeGrafter"/>
</dbReference>
<protein>
    <recommendedName>
        <fullName evidence="1">Glycerol uptake operon antiterminator regulatory protein</fullName>
    </recommendedName>
</protein>
<dbReference type="InterPro" id="IPR006699">
    <property type="entry name" value="GlpP"/>
</dbReference>
<comment type="caution">
    <text evidence="2">The sequence shown here is derived from an EMBL/GenBank/DDBJ whole genome shotgun (WGS) entry which is preliminary data.</text>
</comment>
<dbReference type="Gene3D" id="3.20.20.70">
    <property type="entry name" value="Aldolase class I"/>
    <property type="match status" value="1"/>
</dbReference>
<evidence type="ECO:0000256" key="1">
    <source>
        <dbReference type="PIRNR" id="PIRNR016897"/>
    </source>
</evidence>
<evidence type="ECO:0000313" key="3">
    <source>
        <dbReference type="Proteomes" id="UP000031014"/>
    </source>
</evidence>
<dbReference type="GO" id="GO:0001072">
    <property type="term" value="F:transcription antitermination factor activity, RNA binding"/>
    <property type="evidence" value="ECO:0007669"/>
    <property type="project" value="TreeGrafter"/>
</dbReference>
<dbReference type="Pfam" id="PF04309">
    <property type="entry name" value="G3P_antiterm"/>
    <property type="match status" value="1"/>
</dbReference>
<dbReference type="RefSeq" id="WP_041964844.1">
    <property type="nucleotide sequence ID" value="NZ_BASE01000021.1"/>
</dbReference>
<dbReference type="Proteomes" id="UP000031014">
    <property type="component" value="Unassembled WGS sequence"/>
</dbReference>
<dbReference type="GO" id="GO:0006071">
    <property type="term" value="P:glycerol metabolic process"/>
    <property type="evidence" value="ECO:0007669"/>
    <property type="project" value="UniProtKB-UniRule"/>
</dbReference>
<keyword evidence="1" id="KW-0804">Transcription</keyword>
<proteinExistence type="predicted"/>
<dbReference type="PANTHER" id="PTHR35787">
    <property type="entry name" value="GLYCEROL UPTAKE OPERON ANTITERMINATOR REGULATORY PROTEIN"/>
    <property type="match status" value="1"/>
</dbReference>
<sequence length="193" mass="21996">MDQKILPASSNMKEFEQFLESPFEIGVMLEVHIAQLKNINAMAKQYGKKMIFHVDMIQGLKSDDYSTEYLCQEYKPYGLISTKSSVILKAKQKGVLAVQRVFLIDSHALEKSYKLIQKTRPDYIEVLPGAMPWMIKEVKERVNIPIFAGGLIRTPEEVKNALDAGADAITTSKRDLWEINQFSNPTHENSRCL</sequence>
<name>A0A0A8X4B3_MESS1</name>
<dbReference type="PANTHER" id="PTHR35787:SF1">
    <property type="entry name" value="GLYCEROL UPTAKE OPERON ANTITERMINATOR REGULATORY PROTEIN"/>
    <property type="match status" value="1"/>
</dbReference>
<keyword evidence="3" id="KW-1185">Reference proteome</keyword>
<dbReference type="GO" id="GO:0003723">
    <property type="term" value="F:RNA binding"/>
    <property type="evidence" value="ECO:0007669"/>
    <property type="project" value="UniProtKB-KW"/>
</dbReference>
<accession>A0A0A8X4B3</accession>
<evidence type="ECO:0000313" key="2">
    <source>
        <dbReference type="EMBL" id="GAM12946.1"/>
    </source>
</evidence>
<keyword evidence="1" id="KW-0694">RNA-binding</keyword>
<keyword evidence="1" id="KW-0319">Glycerol metabolism</keyword>